<dbReference type="InterPro" id="IPR003594">
    <property type="entry name" value="HATPase_dom"/>
</dbReference>
<dbReference type="STRING" id="490189.SAMN02927903_02553"/>
<dbReference type="GO" id="GO:0046983">
    <property type="term" value="F:protein dimerization activity"/>
    <property type="evidence" value="ECO:0007669"/>
    <property type="project" value="InterPro"/>
</dbReference>
<keyword evidence="7" id="KW-0067">ATP-binding</keyword>
<dbReference type="GO" id="GO:0016020">
    <property type="term" value="C:membrane"/>
    <property type="evidence" value="ECO:0007669"/>
    <property type="project" value="InterPro"/>
</dbReference>
<evidence type="ECO:0000256" key="8">
    <source>
        <dbReference type="ARBA" id="ARBA00023012"/>
    </source>
</evidence>
<dbReference type="Gene3D" id="3.30.565.10">
    <property type="entry name" value="Histidine kinase-like ATPase, C-terminal domain"/>
    <property type="match status" value="1"/>
</dbReference>
<keyword evidence="9" id="KW-0802">TPR repeat</keyword>
<dbReference type="InterPro" id="IPR036890">
    <property type="entry name" value="HATPase_C_sf"/>
</dbReference>
<dbReference type="InterPro" id="IPR011712">
    <property type="entry name" value="Sig_transdc_His_kin_sub3_dim/P"/>
</dbReference>
<evidence type="ECO:0000256" key="2">
    <source>
        <dbReference type="ARBA" id="ARBA00012438"/>
    </source>
</evidence>
<dbReference type="Pfam" id="PF07730">
    <property type="entry name" value="HisKA_3"/>
    <property type="match status" value="1"/>
</dbReference>
<keyword evidence="10" id="KW-0472">Membrane</keyword>
<dbReference type="GO" id="GO:0000155">
    <property type="term" value="F:phosphorelay sensor kinase activity"/>
    <property type="evidence" value="ECO:0007669"/>
    <property type="project" value="InterPro"/>
</dbReference>
<evidence type="ECO:0000256" key="6">
    <source>
        <dbReference type="ARBA" id="ARBA00022777"/>
    </source>
</evidence>
<proteinExistence type="predicted"/>
<dbReference type="InterPro" id="IPR005467">
    <property type="entry name" value="His_kinase_dom"/>
</dbReference>
<dbReference type="SUPFAM" id="SSF48452">
    <property type="entry name" value="TPR-like"/>
    <property type="match status" value="2"/>
</dbReference>
<keyword evidence="10" id="KW-0812">Transmembrane</keyword>
<dbReference type="PROSITE" id="PS50005">
    <property type="entry name" value="TPR"/>
    <property type="match status" value="2"/>
</dbReference>
<evidence type="ECO:0000256" key="10">
    <source>
        <dbReference type="SAM" id="Phobius"/>
    </source>
</evidence>
<dbReference type="InterPro" id="IPR019734">
    <property type="entry name" value="TPR_rpt"/>
</dbReference>
<protein>
    <recommendedName>
        <fullName evidence="2">histidine kinase</fullName>
        <ecNumber evidence="2">2.7.13.3</ecNumber>
    </recommendedName>
</protein>
<dbReference type="CDD" id="cd16917">
    <property type="entry name" value="HATPase_UhpB-NarQ-NarX-like"/>
    <property type="match status" value="1"/>
</dbReference>
<dbReference type="SMART" id="SM00028">
    <property type="entry name" value="TPR"/>
    <property type="match status" value="5"/>
</dbReference>
<organism evidence="12 13">
    <name type="scientific">Flavobacterium caeni</name>
    <dbReference type="NCBI Taxonomy" id="490189"/>
    <lineage>
        <taxon>Bacteria</taxon>
        <taxon>Pseudomonadati</taxon>
        <taxon>Bacteroidota</taxon>
        <taxon>Flavobacteriia</taxon>
        <taxon>Flavobacteriales</taxon>
        <taxon>Flavobacteriaceae</taxon>
        <taxon>Flavobacterium</taxon>
    </lineage>
</organism>
<dbReference type="Proteomes" id="UP000199354">
    <property type="component" value="Unassembled WGS sequence"/>
</dbReference>
<evidence type="ECO:0000313" key="13">
    <source>
        <dbReference type="Proteomes" id="UP000199354"/>
    </source>
</evidence>
<dbReference type="OrthoDB" id="9778366at2"/>
<gene>
    <name evidence="12" type="ORF">SAMN02927903_02553</name>
</gene>
<keyword evidence="5" id="KW-0547">Nucleotide-binding</keyword>
<evidence type="ECO:0000256" key="1">
    <source>
        <dbReference type="ARBA" id="ARBA00000085"/>
    </source>
</evidence>
<comment type="catalytic activity">
    <reaction evidence="1">
        <text>ATP + protein L-histidine = ADP + protein N-phospho-L-histidine.</text>
        <dbReference type="EC" id="2.7.13.3"/>
    </reaction>
</comment>
<feature type="transmembrane region" description="Helical" evidence="10">
    <location>
        <begin position="387"/>
        <end position="407"/>
    </location>
</feature>
<sequence>MKLILLVTGLLFVWGVHGQSKLDSVKRVAKTGKGLAQFHALNTLSDYYSDNDLPLSMQYARQSLVKARNLKNDSCVALAYNSIANVFQYQTRLDSALAFHQKALALRIQLKDSAGMADTHNNIGIAYDQQADFPKALQHYFMALAYFDRKQLAAKQAMTYTNIGIVYKAQKEFTKALDYYRKAYDAYQRTTDAFGQTVSAGNLGSILINFKRYDESLRYSEMARLGYQKIAGDRFTGYPIANMATVYDSLKQFDRANARYREAIALHEKHHNDFEVAETANTFAHSLIRQKKYNESIAVSNRALRFARATKAAINVVAAYKNLAHAHAALRQYPEAYRYSDLYNAGKDSIFRAEKTQAMAEMAAKYDTEKKERLINEQKAEARRKNFMLLVVSLLAVFVVLIVLLLFRQQRLKNAQLQQEHRLKTAIAQIETQNQLQEQRLGISRDLHDNIGAQLTFIISSVENIKYAFDIGNPKLDDKLQSISSFAQSTIVELRDTIWAMNSQDIVFEDLKARILNFIEKARTATEEVDFQFVIDPELVPQRMSSVVGMNLYRTIQEAVNNALKYGQCSRIVILAESVGEDIQVSIEDNGVGFDPETIARGNGLVNMEKRIADIGGSFQLQTQVGKGTKIVVTLACDRTLT</sequence>
<dbReference type="PROSITE" id="PS50109">
    <property type="entry name" value="HIS_KIN"/>
    <property type="match status" value="1"/>
</dbReference>
<keyword evidence="13" id="KW-1185">Reference proteome</keyword>
<feature type="repeat" description="TPR" evidence="9">
    <location>
        <begin position="117"/>
        <end position="150"/>
    </location>
</feature>
<dbReference type="Pfam" id="PF02518">
    <property type="entry name" value="HATPase_c"/>
    <property type="match status" value="1"/>
</dbReference>
<dbReference type="SUPFAM" id="SSF55874">
    <property type="entry name" value="ATPase domain of HSP90 chaperone/DNA topoisomerase II/histidine kinase"/>
    <property type="match status" value="1"/>
</dbReference>
<evidence type="ECO:0000256" key="9">
    <source>
        <dbReference type="PROSITE-ProRule" id="PRU00339"/>
    </source>
</evidence>
<dbReference type="EC" id="2.7.13.3" evidence="2"/>
<dbReference type="Gene3D" id="1.25.40.10">
    <property type="entry name" value="Tetratricopeptide repeat domain"/>
    <property type="match status" value="2"/>
</dbReference>
<evidence type="ECO:0000313" key="12">
    <source>
        <dbReference type="EMBL" id="SCY83550.1"/>
    </source>
</evidence>
<evidence type="ECO:0000259" key="11">
    <source>
        <dbReference type="PROSITE" id="PS50109"/>
    </source>
</evidence>
<dbReference type="RefSeq" id="WP_091144599.1">
    <property type="nucleotide sequence ID" value="NZ_FMVF01000012.1"/>
</dbReference>
<keyword evidence="6" id="KW-0418">Kinase</keyword>
<dbReference type="InterPro" id="IPR050482">
    <property type="entry name" value="Sensor_HK_TwoCompSys"/>
</dbReference>
<evidence type="ECO:0000256" key="3">
    <source>
        <dbReference type="ARBA" id="ARBA00022553"/>
    </source>
</evidence>
<evidence type="ECO:0000256" key="4">
    <source>
        <dbReference type="ARBA" id="ARBA00022679"/>
    </source>
</evidence>
<reference evidence="12 13" key="1">
    <citation type="submission" date="2016-10" db="EMBL/GenBank/DDBJ databases">
        <authorList>
            <person name="de Groot N.N."/>
        </authorList>
    </citation>
    <scope>NUCLEOTIDE SEQUENCE [LARGE SCALE GENOMIC DNA]</scope>
    <source>
        <strain evidence="12 13">CGMCC 1.7031</strain>
    </source>
</reference>
<name>A0A1G5J6J1_9FLAO</name>
<dbReference type="AlphaFoldDB" id="A0A1G5J6J1"/>
<dbReference type="InterPro" id="IPR011990">
    <property type="entry name" value="TPR-like_helical_dom_sf"/>
</dbReference>
<dbReference type="SMART" id="SM00387">
    <property type="entry name" value="HATPase_c"/>
    <property type="match status" value="1"/>
</dbReference>
<dbReference type="Gene3D" id="1.20.5.1930">
    <property type="match status" value="1"/>
</dbReference>
<keyword evidence="4" id="KW-0808">Transferase</keyword>
<accession>A0A1G5J6J1</accession>
<keyword evidence="3" id="KW-0597">Phosphoprotein</keyword>
<evidence type="ECO:0000256" key="5">
    <source>
        <dbReference type="ARBA" id="ARBA00022741"/>
    </source>
</evidence>
<dbReference type="Pfam" id="PF13424">
    <property type="entry name" value="TPR_12"/>
    <property type="match status" value="2"/>
</dbReference>
<feature type="repeat" description="TPR" evidence="9">
    <location>
        <begin position="157"/>
        <end position="190"/>
    </location>
</feature>
<dbReference type="GO" id="GO:0005524">
    <property type="term" value="F:ATP binding"/>
    <property type="evidence" value="ECO:0007669"/>
    <property type="project" value="UniProtKB-KW"/>
</dbReference>
<dbReference type="PANTHER" id="PTHR24421:SF10">
    <property type="entry name" value="NITRATE_NITRITE SENSOR PROTEIN NARQ"/>
    <property type="match status" value="1"/>
</dbReference>
<dbReference type="Pfam" id="PF13374">
    <property type="entry name" value="TPR_10"/>
    <property type="match status" value="1"/>
</dbReference>
<evidence type="ECO:0000256" key="7">
    <source>
        <dbReference type="ARBA" id="ARBA00022840"/>
    </source>
</evidence>
<keyword evidence="10" id="KW-1133">Transmembrane helix</keyword>
<dbReference type="PANTHER" id="PTHR24421">
    <property type="entry name" value="NITRATE/NITRITE SENSOR PROTEIN NARX-RELATED"/>
    <property type="match status" value="1"/>
</dbReference>
<keyword evidence="8" id="KW-0902">Two-component regulatory system</keyword>
<feature type="domain" description="Histidine kinase" evidence="11">
    <location>
        <begin position="552"/>
        <end position="639"/>
    </location>
</feature>
<dbReference type="EMBL" id="FMVF01000012">
    <property type="protein sequence ID" value="SCY83550.1"/>
    <property type="molecule type" value="Genomic_DNA"/>
</dbReference>